<dbReference type="PANTHER" id="PTHR43000">
    <property type="entry name" value="DTDP-D-GLUCOSE 4,6-DEHYDRATASE-RELATED"/>
    <property type="match status" value="1"/>
</dbReference>
<dbReference type="EMBL" id="JAVRHQ010000026">
    <property type="protein sequence ID" value="MDT0644420.1"/>
    <property type="molecule type" value="Genomic_DNA"/>
</dbReference>
<evidence type="ECO:0000313" key="4">
    <source>
        <dbReference type="Proteomes" id="UP001262889"/>
    </source>
</evidence>
<dbReference type="Proteomes" id="UP001262889">
    <property type="component" value="Unassembled WGS sequence"/>
</dbReference>
<keyword evidence="4" id="KW-1185">Reference proteome</keyword>
<evidence type="ECO:0000259" key="2">
    <source>
        <dbReference type="Pfam" id="PF01370"/>
    </source>
</evidence>
<reference evidence="3 4" key="1">
    <citation type="submission" date="2023-09" db="EMBL/GenBank/DDBJ databases">
        <authorList>
            <person name="Rey-Velasco X."/>
        </authorList>
    </citation>
    <scope>NUCLEOTIDE SEQUENCE [LARGE SCALE GENOMIC DNA]</scope>
    <source>
        <strain evidence="3 4">F363</strain>
    </source>
</reference>
<comment type="similarity">
    <text evidence="1">Belongs to the NAD(P)-dependent epimerase/dehydratase family.</text>
</comment>
<dbReference type="InterPro" id="IPR001509">
    <property type="entry name" value="Epimerase_deHydtase"/>
</dbReference>
<proteinExistence type="inferred from homology"/>
<dbReference type="PRINTS" id="PR01713">
    <property type="entry name" value="NUCEPIMERASE"/>
</dbReference>
<evidence type="ECO:0000256" key="1">
    <source>
        <dbReference type="ARBA" id="ARBA00007637"/>
    </source>
</evidence>
<dbReference type="Pfam" id="PF01370">
    <property type="entry name" value="Epimerase"/>
    <property type="match status" value="1"/>
</dbReference>
<sequence>MKILVTGAAGFIASHMAERLKREGFSVKGIDNFSNYYDTSLKKLNRDTLEQQGIEVIEMDLRNPDEYQKLEQDFDFIIHFAAQPGISASVTFEEYLENNVKATQNLIGFAHRNKRLKHFFNISTSSVYGLEATYPEDAAPKPASFYGVTKLAAEQLVLAESRTKKMNASSLRLYSVYGPRERPEKLYTKLIACAYKEESFPLFSGSEKHLRSFTYVGDIVEGIFMAVQKHHVLNGEIINLGTEAEYTTQEGIDLVQELLGIKIELELVPKRAGDQWHTRANIAKAKKILDYMPTTTLKEGLQLQINWYKSNFL</sequence>
<protein>
    <submittedName>
        <fullName evidence="3">NAD-dependent epimerase/dehydratase family protein</fullName>
    </submittedName>
</protein>
<dbReference type="SUPFAM" id="SSF51735">
    <property type="entry name" value="NAD(P)-binding Rossmann-fold domains"/>
    <property type="match status" value="1"/>
</dbReference>
<dbReference type="InterPro" id="IPR036291">
    <property type="entry name" value="NAD(P)-bd_dom_sf"/>
</dbReference>
<feature type="domain" description="NAD-dependent epimerase/dehydratase" evidence="2">
    <location>
        <begin position="3"/>
        <end position="241"/>
    </location>
</feature>
<accession>A0ABU3CDL8</accession>
<comment type="caution">
    <text evidence="3">The sequence shown here is derived from an EMBL/GenBank/DDBJ whole genome shotgun (WGS) entry which is preliminary data.</text>
</comment>
<dbReference type="RefSeq" id="WP_311536037.1">
    <property type="nucleotide sequence ID" value="NZ_JAVRHQ010000026.1"/>
</dbReference>
<gene>
    <name evidence="3" type="ORF">RM553_16395</name>
</gene>
<evidence type="ECO:0000313" key="3">
    <source>
        <dbReference type="EMBL" id="MDT0644420.1"/>
    </source>
</evidence>
<organism evidence="3 4">
    <name type="scientific">Autumnicola tepida</name>
    <dbReference type="NCBI Taxonomy" id="3075595"/>
    <lineage>
        <taxon>Bacteria</taxon>
        <taxon>Pseudomonadati</taxon>
        <taxon>Bacteroidota</taxon>
        <taxon>Flavobacteriia</taxon>
        <taxon>Flavobacteriales</taxon>
        <taxon>Flavobacteriaceae</taxon>
        <taxon>Autumnicola</taxon>
    </lineage>
</organism>
<dbReference type="Gene3D" id="3.40.50.720">
    <property type="entry name" value="NAD(P)-binding Rossmann-like Domain"/>
    <property type="match status" value="1"/>
</dbReference>
<name>A0ABU3CDL8_9FLAO</name>